<name>A0A6J5ZY75_9ZZZZ</name>
<dbReference type="PANTHER" id="PTHR30483:SF6">
    <property type="entry name" value="PERIPLASMIC BINDING PROTEIN OF ABC TRANSPORTER FOR NATURAL AMINO ACIDS"/>
    <property type="match status" value="1"/>
</dbReference>
<dbReference type="AlphaFoldDB" id="A0A6J5ZY75"/>
<dbReference type="InterPro" id="IPR028081">
    <property type="entry name" value="Leu-bd"/>
</dbReference>
<gene>
    <name evidence="3" type="ORF">UFOPK3522_01556</name>
</gene>
<evidence type="ECO:0000259" key="2">
    <source>
        <dbReference type="Pfam" id="PF13458"/>
    </source>
</evidence>
<proteinExistence type="predicted"/>
<keyword evidence="1" id="KW-0732">Signal</keyword>
<dbReference type="SUPFAM" id="SSF53822">
    <property type="entry name" value="Periplasmic binding protein-like I"/>
    <property type="match status" value="1"/>
</dbReference>
<evidence type="ECO:0000313" key="3">
    <source>
        <dbReference type="EMBL" id="CAB4347055.1"/>
    </source>
</evidence>
<protein>
    <submittedName>
        <fullName evidence="3">Unannotated protein</fullName>
    </submittedName>
</protein>
<reference evidence="3" key="1">
    <citation type="submission" date="2020-05" db="EMBL/GenBank/DDBJ databases">
        <authorList>
            <person name="Chiriac C."/>
            <person name="Salcher M."/>
            <person name="Ghai R."/>
            <person name="Kavagutti S V."/>
        </authorList>
    </citation>
    <scope>NUCLEOTIDE SEQUENCE</scope>
</reference>
<sequence>MKTLLEKAGVKITAYEAVKPGASNYTSTVKKLEATNPDAIYSVVYFPEGGLIAKEMNTSSSKVKCVADYASDDPGFVTTAGKAAAQNCPVVGVPSPGDFPTGGSFDASYQKEFGEGPGTWSSYVYDSVNLLADCVKSAGGFDNTPNADGSTTAQTDGSTALTKCLNETKDWKGVTGSVTIDPANGNRNPATVVLLATDSSGALHVDQDWANAVGAPY</sequence>
<feature type="domain" description="Leucine-binding protein" evidence="2">
    <location>
        <begin position="3"/>
        <end position="186"/>
    </location>
</feature>
<dbReference type="InterPro" id="IPR028082">
    <property type="entry name" value="Peripla_BP_I"/>
</dbReference>
<dbReference type="InterPro" id="IPR051010">
    <property type="entry name" value="BCAA_transport"/>
</dbReference>
<accession>A0A6J5ZY75</accession>
<dbReference type="PANTHER" id="PTHR30483">
    <property type="entry name" value="LEUCINE-SPECIFIC-BINDING PROTEIN"/>
    <property type="match status" value="1"/>
</dbReference>
<dbReference type="Gene3D" id="3.40.50.2300">
    <property type="match status" value="2"/>
</dbReference>
<organism evidence="3">
    <name type="scientific">freshwater metagenome</name>
    <dbReference type="NCBI Taxonomy" id="449393"/>
    <lineage>
        <taxon>unclassified sequences</taxon>
        <taxon>metagenomes</taxon>
        <taxon>ecological metagenomes</taxon>
    </lineage>
</organism>
<dbReference type="EMBL" id="CAESAO010000186">
    <property type="protein sequence ID" value="CAB4347055.1"/>
    <property type="molecule type" value="Genomic_DNA"/>
</dbReference>
<dbReference type="Pfam" id="PF13458">
    <property type="entry name" value="Peripla_BP_6"/>
    <property type="match status" value="1"/>
</dbReference>
<evidence type="ECO:0000256" key="1">
    <source>
        <dbReference type="ARBA" id="ARBA00022729"/>
    </source>
</evidence>